<evidence type="ECO:0000313" key="1">
    <source>
        <dbReference type="EMBL" id="EMZ16684.1"/>
    </source>
</evidence>
<dbReference type="AlphaFoldDB" id="N1ZWH1"/>
<proteinExistence type="predicted"/>
<dbReference type="STRING" id="1235802.C823_06148"/>
<gene>
    <name evidence="1" type="ORF">C823_06148</name>
</gene>
<protein>
    <recommendedName>
        <fullName evidence="3">Conjugal transfer protein</fullName>
    </recommendedName>
</protein>
<dbReference type="Pfam" id="PF14205">
    <property type="entry name" value="Cys_rich_KTR"/>
    <property type="match status" value="1"/>
</dbReference>
<evidence type="ECO:0000313" key="2">
    <source>
        <dbReference type="Proteomes" id="UP000012589"/>
    </source>
</evidence>
<dbReference type="OrthoDB" id="9804828at2"/>
<dbReference type="PATRIC" id="fig|1235802.3.peg.6500"/>
<dbReference type="Proteomes" id="UP000012589">
    <property type="component" value="Unassembled WGS sequence"/>
</dbReference>
<evidence type="ECO:0008006" key="3">
    <source>
        <dbReference type="Google" id="ProtNLM"/>
    </source>
</evidence>
<keyword evidence="2" id="KW-1185">Reference proteome</keyword>
<dbReference type="EMBL" id="AQFT01000227">
    <property type="protein sequence ID" value="EMZ16684.1"/>
    <property type="molecule type" value="Genomic_DNA"/>
</dbReference>
<dbReference type="InterPro" id="IPR025957">
    <property type="entry name" value="Cys_rich_KTR"/>
</dbReference>
<comment type="caution">
    <text evidence="1">The sequence shown here is derived from an EMBL/GenBank/DDBJ whole genome shotgun (WGS) entry which is preliminary data.</text>
</comment>
<accession>N1ZWH1</accession>
<organism evidence="1 2">
    <name type="scientific">Eubacterium plexicaudatum ASF492</name>
    <dbReference type="NCBI Taxonomy" id="1235802"/>
    <lineage>
        <taxon>Bacteria</taxon>
        <taxon>Bacillati</taxon>
        <taxon>Bacillota</taxon>
        <taxon>Clostridia</taxon>
        <taxon>Eubacteriales</taxon>
        <taxon>Eubacteriaceae</taxon>
        <taxon>Eubacterium</taxon>
    </lineage>
</organism>
<dbReference type="eggNOG" id="ENOG50330MY">
    <property type="taxonomic scope" value="Bacteria"/>
</dbReference>
<dbReference type="HOGENOM" id="CLU_188234_1_0_9"/>
<reference evidence="1 2" key="1">
    <citation type="journal article" date="2014" name="Genome Announc.">
        <title>Draft genome sequences of the altered schaedler flora, a defined bacterial community from gnotobiotic mice.</title>
        <authorList>
            <person name="Wannemuehler M.J."/>
            <person name="Overstreet A.M."/>
            <person name="Ward D.V."/>
            <person name="Phillips G.J."/>
        </authorList>
    </citation>
    <scope>NUCLEOTIDE SEQUENCE [LARGE SCALE GENOMIC DNA]</scope>
    <source>
        <strain evidence="1 2">ASF492</strain>
    </source>
</reference>
<sequence length="60" mass="7068">MKRESEWILCPVCGNKTRDKIREDTVLKNYPLYCPKCKRETLIEVKDLQVTIIEGLEART</sequence>
<name>N1ZWH1_9FIRM</name>